<proteinExistence type="predicted"/>
<name>A0A0E9R277_ANGAN</name>
<evidence type="ECO:0000313" key="1">
    <source>
        <dbReference type="EMBL" id="JAH22847.1"/>
    </source>
</evidence>
<protein>
    <submittedName>
        <fullName evidence="1">Uncharacterized protein</fullName>
    </submittedName>
</protein>
<sequence length="8" mass="855">MGGEYLAD</sequence>
<accession>A0A0E9R277</accession>
<reference evidence="1" key="2">
    <citation type="journal article" date="2015" name="Fish Shellfish Immunol.">
        <title>Early steps in the European eel (Anguilla anguilla)-Vibrio vulnificus interaction in the gills: Role of the RtxA13 toxin.</title>
        <authorList>
            <person name="Callol A."/>
            <person name="Pajuelo D."/>
            <person name="Ebbesson L."/>
            <person name="Teles M."/>
            <person name="MacKenzie S."/>
            <person name="Amaro C."/>
        </authorList>
    </citation>
    <scope>NUCLEOTIDE SEQUENCE</scope>
</reference>
<dbReference type="EMBL" id="GBXM01085730">
    <property type="protein sequence ID" value="JAH22847.1"/>
    <property type="molecule type" value="Transcribed_RNA"/>
</dbReference>
<reference evidence="1" key="1">
    <citation type="submission" date="2014-11" db="EMBL/GenBank/DDBJ databases">
        <authorList>
            <person name="Amaro Gonzalez C."/>
        </authorList>
    </citation>
    <scope>NUCLEOTIDE SEQUENCE</scope>
</reference>
<organism evidence="1">
    <name type="scientific">Anguilla anguilla</name>
    <name type="common">European freshwater eel</name>
    <name type="synonym">Muraena anguilla</name>
    <dbReference type="NCBI Taxonomy" id="7936"/>
    <lineage>
        <taxon>Eukaryota</taxon>
        <taxon>Metazoa</taxon>
        <taxon>Chordata</taxon>
        <taxon>Craniata</taxon>
        <taxon>Vertebrata</taxon>
        <taxon>Euteleostomi</taxon>
        <taxon>Actinopterygii</taxon>
        <taxon>Neopterygii</taxon>
        <taxon>Teleostei</taxon>
        <taxon>Anguilliformes</taxon>
        <taxon>Anguillidae</taxon>
        <taxon>Anguilla</taxon>
    </lineage>
</organism>